<evidence type="ECO:0000256" key="3">
    <source>
        <dbReference type="ARBA" id="ARBA00022989"/>
    </source>
</evidence>
<evidence type="ECO:0000313" key="7">
    <source>
        <dbReference type="EMBL" id="PHN01033.1"/>
    </source>
</evidence>
<dbReference type="AlphaFoldDB" id="A0A2D0N005"/>
<dbReference type="OrthoDB" id="9770329at2"/>
<dbReference type="GO" id="GO:0008610">
    <property type="term" value="P:lipid biosynthetic process"/>
    <property type="evidence" value="ECO:0007669"/>
    <property type="project" value="InterPro"/>
</dbReference>
<evidence type="ECO:0000256" key="5">
    <source>
        <dbReference type="SAM" id="Phobius"/>
    </source>
</evidence>
<evidence type="ECO:0000259" key="6">
    <source>
        <dbReference type="Pfam" id="PF04116"/>
    </source>
</evidence>
<protein>
    <submittedName>
        <fullName evidence="7">Fatty acid hydroxylase</fullName>
    </submittedName>
</protein>
<feature type="domain" description="Fatty acid hydroxylase" evidence="6">
    <location>
        <begin position="85"/>
        <end position="216"/>
    </location>
</feature>
<dbReference type="InterPro" id="IPR006694">
    <property type="entry name" value="Fatty_acid_hydroxylase"/>
</dbReference>
<evidence type="ECO:0000256" key="1">
    <source>
        <dbReference type="ARBA" id="ARBA00004370"/>
    </source>
</evidence>
<keyword evidence="2 5" id="KW-0812">Transmembrane</keyword>
<dbReference type="EMBL" id="PDUD01000065">
    <property type="protein sequence ID" value="PHN01033.1"/>
    <property type="molecule type" value="Genomic_DNA"/>
</dbReference>
<dbReference type="RefSeq" id="WP_099155565.1">
    <property type="nucleotide sequence ID" value="NZ_PDUD01000065.1"/>
</dbReference>
<accession>A0A2D0N005</accession>
<comment type="subcellular location">
    <subcellularLocation>
        <location evidence="1">Membrane</location>
    </subcellularLocation>
</comment>
<feature type="transmembrane region" description="Helical" evidence="5">
    <location>
        <begin position="12"/>
        <end position="31"/>
    </location>
</feature>
<name>A0A2D0N005_FLAN2</name>
<dbReference type="PANTHER" id="PTHR11863">
    <property type="entry name" value="STEROL DESATURASE"/>
    <property type="match status" value="1"/>
</dbReference>
<evidence type="ECO:0000256" key="4">
    <source>
        <dbReference type="ARBA" id="ARBA00023136"/>
    </source>
</evidence>
<dbReference type="GO" id="GO:0016491">
    <property type="term" value="F:oxidoreductase activity"/>
    <property type="evidence" value="ECO:0007669"/>
    <property type="project" value="InterPro"/>
</dbReference>
<dbReference type="Proteomes" id="UP000223913">
    <property type="component" value="Unassembled WGS sequence"/>
</dbReference>
<evidence type="ECO:0000256" key="2">
    <source>
        <dbReference type="ARBA" id="ARBA00022692"/>
    </source>
</evidence>
<feature type="transmembrane region" description="Helical" evidence="5">
    <location>
        <begin position="75"/>
        <end position="98"/>
    </location>
</feature>
<sequence length="266" mass="30222">MPTPIEILLDPLSLTVIAMYAGLMIWESVFPARELPEVPGWKLRGLTAFAVFFYLSSYLPMLTDPFLENYRLLDLSGLGAVGGALVGVLVYEFGLYLWHRAMHQSDFLWRTFHQMHHSAERLDTYGAFFFSPMDMIGFTLLGSICFALLIGLDPQAITLVLLLTNFLAIFQHANIKTPQWLGYIVQRPEAHAYHHARGIHRNNYSDLSVFDILFGTFYNPKNFENETGFYDGASGKIGEMLAFKDISEPDSTYTVKNQNHAHEEVI</sequence>
<dbReference type="GO" id="GO:0005506">
    <property type="term" value="F:iron ion binding"/>
    <property type="evidence" value="ECO:0007669"/>
    <property type="project" value="InterPro"/>
</dbReference>
<keyword evidence="4 5" id="KW-0472">Membrane</keyword>
<gene>
    <name evidence="7" type="ORF">CRP01_39195</name>
</gene>
<dbReference type="Pfam" id="PF04116">
    <property type="entry name" value="FA_hydroxylase"/>
    <property type="match status" value="1"/>
</dbReference>
<feature type="transmembrane region" description="Helical" evidence="5">
    <location>
        <begin position="43"/>
        <end position="63"/>
    </location>
</feature>
<organism evidence="7 8">
    <name type="scientific">Flavilitoribacter nigricans (strain ATCC 23147 / DSM 23189 / NBRC 102662 / NCIMB 1420 / SS-2)</name>
    <name type="common">Lewinella nigricans</name>
    <dbReference type="NCBI Taxonomy" id="1122177"/>
    <lineage>
        <taxon>Bacteria</taxon>
        <taxon>Pseudomonadati</taxon>
        <taxon>Bacteroidota</taxon>
        <taxon>Saprospiria</taxon>
        <taxon>Saprospirales</taxon>
        <taxon>Lewinellaceae</taxon>
        <taxon>Flavilitoribacter</taxon>
    </lineage>
</organism>
<feature type="transmembrane region" description="Helical" evidence="5">
    <location>
        <begin position="125"/>
        <end position="150"/>
    </location>
</feature>
<keyword evidence="3 5" id="KW-1133">Transmembrane helix</keyword>
<reference evidence="7 8" key="1">
    <citation type="submission" date="2017-10" db="EMBL/GenBank/DDBJ databases">
        <title>The draft genome sequence of Lewinella nigricans NBRC 102662.</title>
        <authorList>
            <person name="Wang K."/>
        </authorList>
    </citation>
    <scope>NUCLEOTIDE SEQUENCE [LARGE SCALE GENOMIC DNA]</scope>
    <source>
        <strain evidence="7 8">NBRC 102662</strain>
    </source>
</reference>
<comment type="caution">
    <text evidence="7">The sequence shown here is derived from an EMBL/GenBank/DDBJ whole genome shotgun (WGS) entry which is preliminary data.</text>
</comment>
<proteinExistence type="predicted"/>
<keyword evidence="8" id="KW-1185">Reference proteome</keyword>
<dbReference type="GO" id="GO:0016020">
    <property type="term" value="C:membrane"/>
    <property type="evidence" value="ECO:0007669"/>
    <property type="project" value="UniProtKB-SubCell"/>
</dbReference>
<evidence type="ECO:0000313" key="8">
    <source>
        <dbReference type="Proteomes" id="UP000223913"/>
    </source>
</evidence>
<dbReference type="InterPro" id="IPR050307">
    <property type="entry name" value="Sterol_Desaturase_Related"/>
</dbReference>